<dbReference type="InterPro" id="IPR045621">
    <property type="entry name" value="BPD_transp_1_N"/>
</dbReference>
<evidence type="ECO:0000313" key="9">
    <source>
        <dbReference type="EMBL" id="KMW19095.1"/>
    </source>
</evidence>
<evidence type="ECO:0000256" key="4">
    <source>
        <dbReference type="ARBA" id="ARBA00022692"/>
    </source>
</evidence>
<name>A0A0J9ETG1_9FIRM</name>
<feature type="transmembrane region" description="Helical" evidence="7">
    <location>
        <begin position="101"/>
        <end position="122"/>
    </location>
</feature>
<feature type="transmembrane region" description="Helical" evidence="7">
    <location>
        <begin position="134"/>
        <end position="161"/>
    </location>
</feature>
<dbReference type="OrthoDB" id="9806409at2"/>
<keyword evidence="2 7" id="KW-0813">Transport</keyword>
<dbReference type="PROSITE" id="PS50928">
    <property type="entry name" value="ABC_TM1"/>
    <property type="match status" value="1"/>
</dbReference>
<dbReference type="CDD" id="cd06261">
    <property type="entry name" value="TM_PBP2"/>
    <property type="match status" value="1"/>
</dbReference>
<dbReference type="Pfam" id="PF19300">
    <property type="entry name" value="BPD_transp_1_N"/>
    <property type="match status" value="1"/>
</dbReference>
<dbReference type="EMBL" id="ADLK01000021">
    <property type="protein sequence ID" value="KMW19095.1"/>
    <property type="molecule type" value="Genomic_DNA"/>
</dbReference>
<feature type="transmembrane region" description="Helical" evidence="7">
    <location>
        <begin position="228"/>
        <end position="254"/>
    </location>
</feature>
<dbReference type="PANTHER" id="PTHR43163">
    <property type="entry name" value="DIPEPTIDE TRANSPORT SYSTEM PERMEASE PROTEIN DPPB-RELATED"/>
    <property type="match status" value="1"/>
</dbReference>
<evidence type="ECO:0000256" key="5">
    <source>
        <dbReference type="ARBA" id="ARBA00022989"/>
    </source>
</evidence>
<dbReference type="Proteomes" id="UP000037392">
    <property type="component" value="Unassembled WGS sequence"/>
</dbReference>
<evidence type="ECO:0000256" key="6">
    <source>
        <dbReference type="ARBA" id="ARBA00023136"/>
    </source>
</evidence>
<feature type="transmembrane region" description="Helical" evidence="7">
    <location>
        <begin position="173"/>
        <end position="192"/>
    </location>
</feature>
<dbReference type="GO" id="GO:0055085">
    <property type="term" value="P:transmembrane transport"/>
    <property type="evidence" value="ECO:0007669"/>
    <property type="project" value="InterPro"/>
</dbReference>
<dbReference type="PATRIC" id="fig|742734.4.peg.2767"/>
<dbReference type="RefSeq" id="WP_007866068.1">
    <property type="nucleotide sequence ID" value="NZ_KQ235878.1"/>
</dbReference>
<organism evidence="9 10">
    <name type="scientific">[Clostridium] citroniae WAL-19142</name>
    <dbReference type="NCBI Taxonomy" id="742734"/>
    <lineage>
        <taxon>Bacteria</taxon>
        <taxon>Bacillati</taxon>
        <taxon>Bacillota</taxon>
        <taxon>Clostridia</taxon>
        <taxon>Lachnospirales</taxon>
        <taxon>Lachnospiraceae</taxon>
        <taxon>Enterocloster</taxon>
    </lineage>
</organism>
<evidence type="ECO:0000313" key="10">
    <source>
        <dbReference type="Proteomes" id="UP000037392"/>
    </source>
</evidence>
<feature type="transmembrane region" description="Helical" evidence="7">
    <location>
        <begin position="9"/>
        <end position="30"/>
    </location>
</feature>
<dbReference type="SUPFAM" id="SSF161098">
    <property type="entry name" value="MetI-like"/>
    <property type="match status" value="1"/>
</dbReference>
<evidence type="ECO:0000256" key="7">
    <source>
        <dbReference type="RuleBase" id="RU363032"/>
    </source>
</evidence>
<dbReference type="Pfam" id="PF00528">
    <property type="entry name" value="BPD_transp_1"/>
    <property type="match status" value="1"/>
</dbReference>
<keyword evidence="5 7" id="KW-1133">Transmembrane helix</keyword>
<reference evidence="9 10" key="1">
    <citation type="submission" date="2011-04" db="EMBL/GenBank/DDBJ databases">
        <title>The Genome Sequence of Clostridium citroniae WAL-19142.</title>
        <authorList>
            <consortium name="The Broad Institute Genome Sequencing Platform"/>
            <person name="Earl A."/>
            <person name="Ward D."/>
            <person name="Feldgarden M."/>
            <person name="Gevers D."/>
            <person name="Warren Y.A."/>
            <person name="Tyrrell K.L."/>
            <person name="Citron D.M."/>
            <person name="Goldstein E.J."/>
            <person name="Daigneault M."/>
            <person name="Allen-Vercoe E."/>
            <person name="Young S.K."/>
            <person name="Zeng Q."/>
            <person name="Gargeya S."/>
            <person name="Fitzgerald M."/>
            <person name="Haas B."/>
            <person name="Abouelleil A."/>
            <person name="Alvarado L."/>
            <person name="Arachchi H.M."/>
            <person name="Berlin A."/>
            <person name="Brown A."/>
            <person name="Chapman S.B."/>
            <person name="Chen Z."/>
            <person name="Dunbar C."/>
            <person name="Freedman E."/>
            <person name="Gearin G."/>
            <person name="Gellesch M."/>
            <person name="Goldberg J."/>
            <person name="Griggs A."/>
            <person name="Gujja S."/>
            <person name="Heilman E.R."/>
            <person name="Heiman D."/>
            <person name="Howarth C."/>
            <person name="Larson L."/>
            <person name="Lui A."/>
            <person name="MacDonald P.J."/>
            <person name="Mehta T."/>
            <person name="Montmayeur A."/>
            <person name="Murphy C."/>
            <person name="Neiman D."/>
            <person name="Pearson M."/>
            <person name="Priest M."/>
            <person name="Roberts A."/>
            <person name="Saif S."/>
            <person name="Shea T."/>
            <person name="Shenoy N."/>
            <person name="Sisk P."/>
            <person name="Stolte C."/>
            <person name="Sykes S."/>
            <person name="White J."/>
            <person name="Yandava C."/>
            <person name="Wortman J."/>
            <person name="Nusbaum C."/>
            <person name="Birren B."/>
        </authorList>
    </citation>
    <scope>NUCLEOTIDE SEQUENCE [LARGE SCALE GENOMIC DNA]</scope>
    <source>
        <strain evidence="9 10">WAL-19142</strain>
    </source>
</reference>
<comment type="similarity">
    <text evidence="7">Belongs to the binding-protein-dependent transport system permease family.</text>
</comment>
<comment type="subcellular location">
    <subcellularLocation>
        <location evidence="1 7">Cell membrane</location>
        <topology evidence="1 7">Multi-pass membrane protein</topology>
    </subcellularLocation>
</comment>
<dbReference type="GO" id="GO:0005886">
    <property type="term" value="C:plasma membrane"/>
    <property type="evidence" value="ECO:0007669"/>
    <property type="project" value="UniProtKB-SubCell"/>
</dbReference>
<protein>
    <recommendedName>
        <fullName evidence="8">ABC transmembrane type-1 domain-containing protein</fullName>
    </recommendedName>
</protein>
<dbReference type="InterPro" id="IPR000515">
    <property type="entry name" value="MetI-like"/>
</dbReference>
<evidence type="ECO:0000256" key="3">
    <source>
        <dbReference type="ARBA" id="ARBA00022475"/>
    </source>
</evidence>
<gene>
    <name evidence="9" type="ORF">HMPREF9470_02580</name>
</gene>
<keyword evidence="3" id="KW-1003">Cell membrane</keyword>
<evidence type="ECO:0000256" key="1">
    <source>
        <dbReference type="ARBA" id="ARBA00004651"/>
    </source>
</evidence>
<feature type="domain" description="ABC transmembrane type-1" evidence="8">
    <location>
        <begin position="95"/>
        <end position="296"/>
    </location>
</feature>
<sequence length="309" mass="33686">MGKYVIKRLLLLIPILLGVSFIIFTIMNMIPGDVASLVLGDNAPLSAREELTRELGLDKPFWLRYVDYVLNALQGNFGLSYRTRTPVFTEIFSRFPTTMKLAAGAMLLSVAIGVPLGILSAVKQYSALDVINSVTAMFFSSIPAFWLGLLSILLFALKLGWLPSNGADSFKSFILPIVTLALPGAAEILRLTRSTMLEVIRQDYIRTAKAKGATSMVVIWKHALKNALLPVITVAGMHFGALLGGSVITESVFAMPGVGTLAIDAIRSKDTPQVMAAVLMLAALFCIIMLIVDLLYAFIDPRIRSRYSK</sequence>
<keyword evidence="6 7" id="KW-0472">Membrane</keyword>
<feature type="transmembrane region" description="Helical" evidence="7">
    <location>
        <begin position="274"/>
        <end position="299"/>
    </location>
</feature>
<evidence type="ECO:0000256" key="2">
    <source>
        <dbReference type="ARBA" id="ARBA00022448"/>
    </source>
</evidence>
<comment type="caution">
    <text evidence="9">The sequence shown here is derived from an EMBL/GenBank/DDBJ whole genome shotgun (WGS) entry which is preliminary data.</text>
</comment>
<dbReference type="Gene3D" id="1.10.3720.10">
    <property type="entry name" value="MetI-like"/>
    <property type="match status" value="1"/>
</dbReference>
<keyword evidence="4 7" id="KW-0812">Transmembrane</keyword>
<proteinExistence type="inferred from homology"/>
<accession>A0A0J9ETG1</accession>
<dbReference type="AlphaFoldDB" id="A0A0J9ETG1"/>
<dbReference type="PANTHER" id="PTHR43163:SF6">
    <property type="entry name" value="DIPEPTIDE TRANSPORT SYSTEM PERMEASE PROTEIN DPPB-RELATED"/>
    <property type="match status" value="1"/>
</dbReference>
<dbReference type="InterPro" id="IPR035906">
    <property type="entry name" value="MetI-like_sf"/>
</dbReference>
<dbReference type="GeneID" id="93165234"/>
<evidence type="ECO:0000259" key="8">
    <source>
        <dbReference type="PROSITE" id="PS50928"/>
    </source>
</evidence>